<dbReference type="HOGENOM" id="CLU_2480122_0_0_4"/>
<organism evidence="2 3">
    <name type="scientific">Neisseria bacilliformis ATCC BAA-1200</name>
    <dbReference type="NCBI Taxonomy" id="888742"/>
    <lineage>
        <taxon>Bacteria</taxon>
        <taxon>Pseudomonadati</taxon>
        <taxon>Pseudomonadota</taxon>
        <taxon>Betaproteobacteria</taxon>
        <taxon>Neisseriales</taxon>
        <taxon>Neisseriaceae</taxon>
        <taxon>Neisseria</taxon>
    </lineage>
</organism>
<accession>F2BDQ4</accession>
<keyword evidence="1" id="KW-0472">Membrane</keyword>
<proteinExistence type="predicted"/>
<feature type="transmembrane region" description="Helical" evidence="1">
    <location>
        <begin position="31"/>
        <end position="52"/>
    </location>
</feature>
<name>F2BDQ4_9NEIS</name>
<evidence type="ECO:0000313" key="3">
    <source>
        <dbReference type="Proteomes" id="UP000004105"/>
    </source>
</evidence>
<keyword evidence="3" id="KW-1185">Reference proteome</keyword>
<evidence type="ECO:0000256" key="1">
    <source>
        <dbReference type="SAM" id="Phobius"/>
    </source>
</evidence>
<reference evidence="2 3" key="1">
    <citation type="submission" date="2011-02" db="EMBL/GenBank/DDBJ databases">
        <authorList>
            <person name="Muzny D."/>
            <person name="Qin X."/>
            <person name="Deng J."/>
            <person name="Jiang H."/>
            <person name="Liu Y."/>
            <person name="Qu J."/>
            <person name="Song X.-Z."/>
            <person name="Zhang L."/>
            <person name="Thornton R."/>
            <person name="Coyle M."/>
            <person name="Francisco L."/>
            <person name="Jackson L."/>
            <person name="Javaid M."/>
            <person name="Korchina V."/>
            <person name="Kovar C."/>
            <person name="Mata R."/>
            <person name="Mathew T."/>
            <person name="Ngo R."/>
            <person name="Nguyen L."/>
            <person name="Nguyen N."/>
            <person name="Okwuonu G."/>
            <person name="Ongeri F."/>
            <person name="Pham C."/>
            <person name="Simmons D."/>
            <person name="Wilczek-Boney K."/>
            <person name="Hale W."/>
            <person name="Jakkamsetti A."/>
            <person name="Pham P."/>
            <person name="Ruth R."/>
            <person name="San Lucas F."/>
            <person name="Warren J."/>
            <person name="Zhang J."/>
            <person name="Zhao Z."/>
            <person name="Zhou C."/>
            <person name="Zhu D."/>
            <person name="Lee S."/>
            <person name="Bess C."/>
            <person name="Blankenburg K."/>
            <person name="Forbes L."/>
            <person name="Fu Q."/>
            <person name="Gubbala S."/>
            <person name="Hirani K."/>
            <person name="Jayaseelan J.C."/>
            <person name="Lara F."/>
            <person name="Munidasa M."/>
            <person name="Palculict T."/>
            <person name="Patil S."/>
            <person name="Pu L.-L."/>
            <person name="Saada N."/>
            <person name="Tang L."/>
            <person name="Weissenberger G."/>
            <person name="Zhu Y."/>
            <person name="Hemphill L."/>
            <person name="Shang Y."/>
            <person name="Youmans B."/>
            <person name="Ayvaz T."/>
            <person name="Ross M."/>
            <person name="Santibanez J."/>
            <person name="Aqrawi P."/>
            <person name="Gross S."/>
            <person name="Joshi V."/>
            <person name="Fowler G."/>
            <person name="Nazareth L."/>
            <person name="Reid J."/>
            <person name="Worley K."/>
            <person name="Petrosino J."/>
            <person name="Highlander S."/>
            <person name="Gibbs R."/>
        </authorList>
    </citation>
    <scope>NUCLEOTIDE SEQUENCE [LARGE SCALE GENOMIC DNA]</scope>
    <source>
        <strain evidence="2 3">ATCC BAA-1200</strain>
    </source>
</reference>
<gene>
    <name evidence="2" type="ORF">HMPREF9123_1843</name>
</gene>
<dbReference type="EMBL" id="AFAY01000037">
    <property type="protein sequence ID" value="EGF10435.1"/>
    <property type="molecule type" value="Genomic_DNA"/>
</dbReference>
<dbReference type="Proteomes" id="UP000004105">
    <property type="component" value="Unassembled WGS sequence"/>
</dbReference>
<protein>
    <submittedName>
        <fullName evidence="2">Uncharacterized protein</fullName>
    </submittedName>
</protein>
<keyword evidence="1" id="KW-0812">Transmembrane</keyword>
<comment type="caution">
    <text evidence="2">The sequence shown here is derived from an EMBL/GenBank/DDBJ whole genome shotgun (WGS) entry which is preliminary data.</text>
</comment>
<evidence type="ECO:0000313" key="2">
    <source>
        <dbReference type="EMBL" id="EGF10435.1"/>
    </source>
</evidence>
<sequence>MLFRYRFSDGLLCFGMVVKREPRAWLRRTPYFIACFAVVGGMFAFVVPVWVFRRPFVFGRVVKQGSRASPWGGAHYLGGRGRLKAGG</sequence>
<dbReference type="AlphaFoldDB" id="F2BDQ4"/>
<keyword evidence="1" id="KW-1133">Transmembrane helix</keyword>